<dbReference type="PANTHER" id="PTHR43646">
    <property type="entry name" value="GLYCOSYLTRANSFERASE"/>
    <property type="match status" value="1"/>
</dbReference>
<feature type="transmembrane region" description="Helical" evidence="1">
    <location>
        <begin position="329"/>
        <end position="351"/>
    </location>
</feature>
<protein>
    <submittedName>
        <fullName evidence="3">4,4'-diaponeurosporenoate glycosyltransferase</fullName>
    </submittedName>
</protein>
<dbReference type="GO" id="GO:0016740">
    <property type="term" value="F:transferase activity"/>
    <property type="evidence" value="ECO:0007669"/>
    <property type="project" value="UniProtKB-KW"/>
</dbReference>
<evidence type="ECO:0000313" key="3">
    <source>
        <dbReference type="EMBL" id="CEG21635.1"/>
    </source>
</evidence>
<accession>A0A098EIK7</accession>
<dbReference type="InterPro" id="IPR001173">
    <property type="entry name" value="Glyco_trans_2-like"/>
</dbReference>
<dbReference type="PANTHER" id="PTHR43646:SF3">
    <property type="entry name" value="SLR1566 PROTEIN"/>
    <property type="match status" value="1"/>
</dbReference>
<dbReference type="EMBL" id="CCXS01000001">
    <property type="protein sequence ID" value="CEG21635.1"/>
    <property type="molecule type" value="Genomic_DNA"/>
</dbReference>
<keyword evidence="4" id="KW-1185">Reference proteome</keyword>
<keyword evidence="3" id="KW-0808">Transferase</keyword>
<name>A0A098EIK7_9BACL</name>
<evidence type="ECO:0000256" key="1">
    <source>
        <dbReference type="SAM" id="Phobius"/>
    </source>
</evidence>
<dbReference type="AlphaFoldDB" id="A0A098EIK7"/>
<evidence type="ECO:0000259" key="2">
    <source>
        <dbReference type="Pfam" id="PF00535"/>
    </source>
</evidence>
<dbReference type="OrthoDB" id="9806525at2"/>
<keyword evidence="1" id="KW-1133">Transmembrane helix</keyword>
<dbReference type="SUPFAM" id="SSF53448">
    <property type="entry name" value="Nucleotide-diphospho-sugar transferases"/>
    <property type="match status" value="1"/>
</dbReference>
<sequence length="367" mass="41513">MLTLYIILLSCFLLWTIFNSLFLPSLPMVFSIKEKPLVSVLVPMRNEERNVKTIIASMKALSYPHVELIVLNDQSTDRTQELLEQEIAEDSRFHIIQGKELPDGWVGKVHACHQLQQAAHGDYLLFADADIRFHSSSVGQTLSLMQHKKAALLSGFPAFDVPPLLSKLMVPMLHFVVFFHLPIALANYTKMPAATAANGMWMMFERKSYDEIGGHAAVRGSLVEDVHIARRIKASGRKMLLANITKSVRCRMYEKNSEVWEGFLKNSYTGIGKSPLIACGLTVFYALFYMAPLFLAVFGLAKGEVLFILPYLLTVLQQGYVLLKTQQRVLLAFLMPFQAAAMIAVLLAAMWKSWRKKTYSWKGRQYS</sequence>
<proteinExistence type="predicted"/>
<dbReference type="Gene3D" id="3.90.550.10">
    <property type="entry name" value="Spore Coat Polysaccharide Biosynthesis Protein SpsA, Chain A"/>
    <property type="match status" value="1"/>
</dbReference>
<reference evidence="3 4" key="1">
    <citation type="submission" date="2014-09" db="EMBL/GenBank/DDBJ databases">
        <authorList>
            <person name="Urmite Genomes Urmite Genomes"/>
        </authorList>
    </citation>
    <scope>NUCLEOTIDE SEQUENCE [LARGE SCALE GENOMIC DNA]</scope>
    <source>
        <strain evidence="3 4">ES2</strain>
    </source>
</reference>
<dbReference type="InterPro" id="IPR029044">
    <property type="entry name" value="Nucleotide-diphossugar_trans"/>
</dbReference>
<feature type="transmembrane region" description="Helical" evidence="1">
    <location>
        <begin position="275"/>
        <end position="298"/>
    </location>
</feature>
<dbReference type="RefSeq" id="WP_052650301.1">
    <property type="nucleotide sequence ID" value="NZ_CCXS01000001.1"/>
</dbReference>
<organism evidence="3 4">
    <name type="scientific">Planococcus massiliensis</name>
    <dbReference type="NCBI Taxonomy" id="1499687"/>
    <lineage>
        <taxon>Bacteria</taxon>
        <taxon>Bacillati</taxon>
        <taxon>Bacillota</taxon>
        <taxon>Bacilli</taxon>
        <taxon>Bacillales</taxon>
        <taxon>Caryophanaceae</taxon>
        <taxon>Planococcus</taxon>
    </lineage>
</organism>
<keyword evidence="1" id="KW-0812">Transmembrane</keyword>
<gene>
    <name evidence="3" type="primary">crtQ</name>
    <name evidence="3" type="ORF">BN1080_00548</name>
</gene>
<keyword evidence="1" id="KW-0472">Membrane</keyword>
<feature type="domain" description="Glycosyltransferase 2-like" evidence="2">
    <location>
        <begin position="39"/>
        <end position="212"/>
    </location>
</feature>
<feature type="transmembrane region" description="Helical" evidence="1">
    <location>
        <begin position="305"/>
        <end position="323"/>
    </location>
</feature>
<dbReference type="STRING" id="1499687.BN1080_00548"/>
<dbReference type="Proteomes" id="UP000043699">
    <property type="component" value="Unassembled WGS sequence"/>
</dbReference>
<feature type="transmembrane region" description="Helical" evidence="1">
    <location>
        <begin position="6"/>
        <end position="26"/>
    </location>
</feature>
<evidence type="ECO:0000313" key="4">
    <source>
        <dbReference type="Proteomes" id="UP000043699"/>
    </source>
</evidence>
<dbReference type="Pfam" id="PF00535">
    <property type="entry name" value="Glycos_transf_2"/>
    <property type="match status" value="1"/>
</dbReference>